<dbReference type="SUPFAM" id="SSF56300">
    <property type="entry name" value="Metallo-dependent phosphatases"/>
    <property type="match status" value="1"/>
</dbReference>
<dbReference type="AlphaFoldDB" id="A0A6J5ZI17"/>
<organism evidence="1">
    <name type="scientific">freshwater metagenome</name>
    <dbReference type="NCBI Taxonomy" id="449393"/>
    <lineage>
        <taxon>unclassified sequences</taxon>
        <taxon>metagenomes</taxon>
        <taxon>ecological metagenomes</taxon>
    </lineage>
</organism>
<proteinExistence type="predicted"/>
<accession>A0A6J5ZI17</accession>
<protein>
    <submittedName>
        <fullName evidence="1">Unannotated protein</fullName>
    </submittedName>
</protein>
<dbReference type="InterPro" id="IPR050535">
    <property type="entry name" value="DNA_Repair-Maintenance_Comp"/>
</dbReference>
<name>A0A6J5ZI17_9ZZZZ</name>
<dbReference type="Gene3D" id="3.60.21.10">
    <property type="match status" value="1"/>
</dbReference>
<evidence type="ECO:0000313" key="1">
    <source>
        <dbReference type="EMBL" id="CAB4340936.1"/>
    </source>
</evidence>
<sequence length="286" mass="31873">MRTKLSDITRPVMLEKGSTKIAIYGIPYLDPGTTNHHLDAMLKRNNDLAMTEATHDVVLRKATDLIKADLAQHGDIASIVMAHAWFTGAEPSESERVVAVGGLNNAGMSILNGFTYGALGHLHKPQDPDEHLRYSGSPIKYSFSEKDKNKRVLIADFHRSKLTKVTEINIPDHRGMTDIEGTLDDLLTSRAWDDVQGHFIRAKLTDTTTQVHAMDQLRSRFPHILRLELPTISTGPVDWDKIDKESPIDVCCSFVEFVRGNEATPWEREQFDGAIVATSAMATKDN</sequence>
<dbReference type="EMBL" id="CAESAJ010000107">
    <property type="protein sequence ID" value="CAB4340936.1"/>
    <property type="molecule type" value="Genomic_DNA"/>
</dbReference>
<dbReference type="InterPro" id="IPR029052">
    <property type="entry name" value="Metallo-depent_PP-like"/>
</dbReference>
<gene>
    <name evidence="1" type="ORF">UFOPK3770_00950</name>
</gene>
<dbReference type="PANTHER" id="PTHR30337:SF0">
    <property type="entry name" value="NUCLEASE SBCCD SUBUNIT D"/>
    <property type="match status" value="1"/>
</dbReference>
<reference evidence="1" key="1">
    <citation type="submission" date="2020-05" db="EMBL/GenBank/DDBJ databases">
        <authorList>
            <person name="Chiriac C."/>
            <person name="Salcher M."/>
            <person name="Ghai R."/>
            <person name="Kavagutti S V."/>
        </authorList>
    </citation>
    <scope>NUCLEOTIDE SEQUENCE</scope>
</reference>
<dbReference type="PANTHER" id="PTHR30337">
    <property type="entry name" value="COMPONENT OF ATP-DEPENDENT DSDNA EXONUCLEASE"/>
    <property type="match status" value="1"/>
</dbReference>